<accession>A0ABQ3T5Y8</accession>
<feature type="region of interest" description="Disordered" evidence="1">
    <location>
        <begin position="473"/>
        <end position="503"/>
    </location>
</feature>
<evidence type="ECO:0000313" key="4">
    <source>
        <dbReference type="Proteomes" id="UP000608522"/>
    </source>
</evidence>
<gene>
    <name evidence="3" type="ORF">Sspor_09810</name>
</gene>
<evidence type="ECO:0000259" key="2">
    <source>
        <dbReference type="Pfam" id="PF13700"/>
    </source>
</evidence>
<reference evidence="4" key="1">
    <citation type="submission" date="2023-07" db="EMBL/GenBank/DDBJ databases">
        <title>Whole genome shotgun sequence of Streptomyces spororaveus NBRC 15456.</title>
        <authorList>
            <person name="Komaki H."/>
            <person name="Tamura T."/>
        </authorList>
    </citation>
    <scope>NUCLEOTIDE SEQUENCE [LARGE SCALE GENOMIC DNA]</scope>
    <source>
        <strain evidence="4">NBRC 15456</strain>
    </source>
</reference>
<dbReference type="EMBL" id="BNED01000005">
    <property type="protein sequence ID" value="GHI75420.1"/>
    <property type="molecule type" value="Genomic_DNA"/>
</dbReference>
<feature type="compositionally biased region" description="Polar residues" evidence="1">
    <location>
        <begin position="382"/>
        <end position="395"/>
    </location>
</feature>
<feature type="compositionally biased region" description="Basic residues" evidence="1">
    <location>
        <begin position="397"/>
        <end position="408"/>
    </location>
</feature>
<keyword evidence="4" id="KW-1185">Reference proteome</keyword>
<feature type="compositionally biased region" description="Basic and acidic residues" evidence="1">
    <location>
        <begin position="482"/>
        <end position="492"/>
    </location>
</feature>
<organism evidence="3 4">
    <name type="scientific">Streptomyces spororaveus</name>
    <dbReference type="NCBI Taxonomy" id="284039"/>
    <lineage>
        <taxon>Bacteria</taxon>
        <taxon>Bacillati</taxon>
        <taxon>Actinomycetota</taxon>
        <taxon>Actinomycetes</taxon>
        <taxon>Kitasatosporales</taxon>
        <taxon>Streptomycetaceae</taxon>
        <taxon>Streptomyces</taxon>
    </lineage>
</organism>
<evidence type="ECO:0000256" key="1">
    <source>
        <dbReference type="SAM" id="MobiDB-lite"/>
    </source>
</evidence>
<comment type="caution">
    <text evidence="3">The sequence shown here is derived from an EMBL/GenBank/DDBJ whole genome shotgun (WGS) entry which is preliminary data.</text>
</comment>
<feature type="compositionally biased region" description="Low complexity" evidence="1">
    <location>
        <begin position="344"/>
        <end position="355"/>
    </location>
</feature>
<proteinExistence type="predicted"/>
<sequence length="513" mass="55005">MDELVEHWTVLDGELGLVTGKRGGARLGFVSLLKYPTRHGWSPRPRAEFPDEVVEFVARQMKVPTAVFDSCQWSGSRMEYHRAQAREVLGFRMCSVQDAEKLTACLVAARLALDVGDRGLALVPDDWQNEVRDDSDAESVLALFKAMPGQLSLEPMLREIRMLTVTRAIGLPGALIADVAPKVPASWRQGHAVKSLSRPCRRSDEAVVTLLAALLERERAATDSLGGLLIATVQRIGSRAGQKVTNELINAFKRVSGKECLLLAIAEASLCEPDGEVLLPAVRGGGHTLKELGLPLLWSRVRLYGEVRLDLGSRLTIGPVAEGRWLRGGGPPSPGRYRRRRTSRTNAATARRTSARSCEAVPFRAMPVMVTTAVARIASPATSTAADQMSMCQSFRKQPRPPRTRRPRAPSPGPSAVGHGCRIAGFPAASPPGLAARRPSASGSGRIETAPERKLASERGNRYCLGTGCSGGGARVAPGRAAPEREDAEGCGRRGQPASAGSCRPFARCAVAP</sequence>
<protein>
    <recommendedName>
        <fullName evidence="2">DUF4158 domain-containing protein</fullName>
    </recommendedName>
</protein>
<feature type="region of interest" description="Disordered" evidence="1">
    <location>
        <begin position="382"/>
        <end position="455"/>
    </location>
</feature>
<feature type="domain" description="DUF4158" evidence="2">
    <location>
        <begin position="2"/>
        <end position="108"/>
    </location>
</feature>
<dbReference type="InterPro" id="IPR025296">
    <property type="entry name" value="DUF4158"/>
</dbReference>
<name>A0ABQ3T5Y8_9ACTN</name>
<dbReference type="Proteomes" id="UP000608522">
    <property type="component" value="Unassembled WGS sequence"/>
</dbReference>
<dbReference type="Pfam" id="PF13700">
    <property type="entry name" value="DUF4158"/>
    <property type="match status" value="1"/>
</dbReference>
<feature type="region of interest" description="Disordered" evidence="1">
    <location>
        <begin position="326"/>
        <end position="355"/>
    </location>
</feature>
<evidence type="ECO:0000313" key="3">
    <source>
        <dbReference type="EMBL" id="GHI75420.1"/>
    </source>
</evidence>